<sequence length="47" mass="5311">MSEDNYPIANLNADEVNEIKRFEQQLSEKSGHPIALIAYDIDNSDSD</sequence>
<evidence type="ECO:0000313" key="1">
    <source>
        <dbReference type="EMBL" id="MFC5528894.1"/>
    </source>
</evidence>
<proteinExistence type="predicted"/>
<keyword evidence="2" id="KW-1185">Reference proteome</keyword>
<accession>A0ABW0R0Z7</accession>
<evidence type="ECO:0000313" key="2">
    <source>
        <dbReference type="Proteomes" id="UP001596108"/>
    </source>
</evidence>
<dbReference type="Proteomes" id="UP001596108">
    <property type="component" value="Unassembled WGS sequence"/>
</dbReference>
<dbReference type="EMBL" id="JBHSNC010000017">
    <property type="protein sequence ID" value="MFC5528894.1"/>
    <property type="molecule type" value="Genomic_DNA"/>
</dbReference>
<name>A0ABW0R0Z7_9BACL</name>
<gene>
    <name evidence="1" type="ORF">ACFPQ4_05435</name>
</gene>
<evidence type="ECO:0008006" key="3">
    <source>
        <dbReference type="Google" id="ProtNLM"/>
    </source>
</evidence>
<comment type="caution">
    <text evidence="1">The sequence shown here is derived from an EMBL/GenBank/DDBJ whole genome shotgun (WGS) entry which is preliminary data.</text>
</comment>
<organism evidence="1 2">
    <name type="scientific">Cohnella yongneupensis</name>
    <dbReference type="NCBI Taxonomy" id="425006"/>
    <lineage>
        <taxon>Bacteria</taxon>
        <taxon>Bacillati</taxon>
        <taxon>Bacillota</taxon>
        <taxon>Bacilli</taxon>
        <taxon>Bacillales</taxon>
        <taxon>Paenibacillaceae</taxon>
        <taxon>Cohnella</taxon>
    </lineage>
</organism>
<dbReference type="RefSeq" id="WP_378110765.1">
    <property type="nucleotide sequence ID" value="NZ_JBHSNC010000017.1"/>
</dbReference>
<protein>
    <recommendedName>
        <fullName evidence="3">GTPase HflX</fullName>
    </recommendedName>
</protein>
<reference evidence="2" key="1">
    <citation type="journal article" date="2019" name="Int. J. Syst. Evol. Microbiol.">
        <title>The Global Catalogue of Microorganisms (GCM) 10K type strain sequencing project: providing services to taxonomists for standard genome sequencing and annotation.</title>
        <authorList>
            <consortium name="The Broad Institute Genomics Platform"/>
            <consortium name="The Broad Institute Genome Sequencing Center for Infectious Disease"/>
            <person name="Wu L."/>
            <person name="Ma J."/>
        </authorList>
    </citation>
    <scope>NUCLEOTIDE SEQUENCE [LARGE SCALE GENOMIC DNA]</scope>
    <source>
        <strain evidence="2">CGMCC 1.18578</strain>
    </source>
</reference>